<feature type="compositionally biased region" description="Polar residues" evidence="4">
    <location>
        <begin position="181"/>
        <end position="195"/>
    </location>
</feature>
<dbReference type="PANTHER" id="PTHR32347:SF14">
    <property type="entry name" value="EFFLUX SYSTEM COMPONENT YKNX-RELATED"/>
    <property type="match status" value="1"/>
</dbReference>
<dbReference type="EMBL" id="FNSD01000001">
    <property type="protein sequence ID" value="SEB36989.1"/>
    <property type="molecule type" value="Genomic_DNA"/>
</dbReference>
<feature type="transmembrane region" description="Helical" evidence="5">
    <location>
        <begin position="12"/>
        <end position="32"/>
    </location>
</feature>
<evidence type="ECO:0000313" key="6">
    <source>
        <dbReference type="EMBL" id="SEB36989.1"/>
    </source>
</evidence>
<reference evidence="6 7" key="1">
    <citation type="submission" date="2016-10" db="EMBL/GenBank/DDBJ databases">
        <authorList>
            <person name="de Groot N.N."/>
        </authorList>
    </citation>
    <scope>NUCLEOTIDE SEQUENCE [LARGE SCALE GENOMIC DNA]</scope>
    <source>
        <strain evidence="6 7">AB35.6</strain>
    </source>
</reference>
<keyword evidence="5" id="KW-0472">Membrane</keyword>
<dbReference type="InterPro" id="IPR006143">
    <property type="entry name" value="RND_pump_MFP"/>
</dbReference>
<dbReference type="GO" id="GO:0030313">
    <property type="term" value="C:cell envelope"/>
    <property type="evidence" value="ECO:0007669"/>
    <property type="project" value="UniProtKB-SubCell"/>
</dbReference>
<evidence type="ECO:0000256" key="1">
    <source>
        <dbReference type="ARBA" id="ARBA00004196"/>
    </source>
</evidence>
<sequence>MSETASGNSGKIAIRVAIGAVLVIALIIAIRLSTRKEIDIRAAKVGYGDLVSALSTNGKVEPIQNFQAHAGEAGSVQAVYVRAGQKVDAGTLLLRMSTAAAEARVETARSAIAQARAAQFDITNGGSTDERIGMSGDLTRARLQVAQSQKDLAALQALQAKGAASANEVAAAQARLASNQSSLDSLQQRSTGRYSSTDKQRVNAQLSDSQASLNAAQQSLAQSVVRAPFAGTVYSLPVKAYDFVGSGEELVQVADLSKMQVRAYFDEPEIGRLKLNDSVLIKWDAKPGLSWHGHIVRTPTTVITYGTRNVGECLIAVDDATGDLLPNTNVSVSVTTQSIFHVLSLPREALRTTGSGENYVFLVEHNQLVKRVVKIGSVNLMAVQIISGINPNDLVALASTSSSIDLSEGLRVRVVQQ</sequence>
<evidence type="ECO:0000256" key="2">
    <source>
        <dbReference type="ARBA" id="ARBA00009477"/>
    </source>
</evidence>
<name>A0A1H4ISF9_9BACT</name>
<comment type="similarity">
    <text evidence="2">Belongs to the membrane fusion protein (MFP) (TC 8.A.1) family.</text>
</comment>
<evidence type="ECO:0000256" key="3">
    <source>
        <dbReference type="ARBA" id="ARBA00023054"/>
    </source>
</evidence>
<keyword evidence="5" id="KW-0812">Transmembrane</keyword>
<dbReference type="Proteomes" id="UP000182409">
    <property type="component" value="Unassembled WGS sequence"/>
</dbReference>
<dbReference type="Gene3D" id="2.40.420.20">
    <property type="match status" value="1"/>
</dbReference>
<dbReference type="InterPro" id="IPR050465">
    <property type="entry name" value="UPF0194_transport"/>
</dbReference>
<gene>
    <name evidence="6" type="ORF">SAMN05443244_0026</name>
</gene>
<evidence type="ECO:0000313" key="7">
    <source>
        <dbReference type="Proteomes" id="UP000182409"/>
    </source>
</evidence>
<evidence type="ECO:0000256" key="4">
    <source>
        <dbReference type="SAM" id="MobiDB-lite"/>
    </source>
</evidence>
<keyword evidence="3" id="KW-0175">Coiled coil</keyword>
<dbReference type="PANTHER" id="PTHR32347">
    <property type="entry name" value="EFFLUX SYSTEM COMPONENT YKNX-RELATED"/>
    <property type="match status" value="1"/>
</dbReference>
<feature type="region of interest" description="Disordered" evidence="4">
    <location>
        <begin position="181"/>
        <end position="200"/>
    </location>
</feature>
<dbReference type="GO" id="GO:0022857">
    <property type="term" value="F:transmembrane transporter activity"/>
    <property type="evidence" value="ECO:0007669"/>
    <property type="project" value="InterPro"/>
</dbReference>
<dbReference type="GO" id="GO:0016020">
    <property type="term" value="C:membrane"/>
    <property type="evidence" value="ECO:0007669"/>
    <property type="project" value="InterPro"/>
</dbReference>
<accession>A0A1H4ISF9</accession>
<dbReference type="OrthoDB" id="115521at2"/>
<proteinExistence type="inferred from homology"/>
<dbReference type="SUPFAM" id="SSF111369">
    <property type="entry name" value="HlyD-like secretion proteins"/>
    <property type="match status" value="1"/>
</dbReference>
<organism evidence="6 7">
    <name type="scientific">Terriglobus roseus</name>
    <dbReference type="NCBI Taxonomy" id="392734"/>
    <lineage>
        <taxon>Bacteria</taxon>
        <taxon>Pseudomonadati</taxon>
        <taxon>Acidobacteriota</taxon>
        <taxon>Terriglobia</taxon>
        <taxon>Terriglobales</taxon>
        <taxon>Acidobacteriaceae</taxon>
        <taxon>Terriglobus</taxon>
    </lineage>
</organism>
<protein>
    <submittedName>
        <fullName evidence="6">HlyD family secretion protein</fullName>
    </submittedName>
</protein>
<dbReference type="Gene3D" id="2.40.50.100">
    <property type="match status" value="1"/>
</dbReference>
<dbReference type="NCBIfam" id="TIGR01730">
    <property type="entry name" value="RND_mfp"/>
    <property type="match status" value="1"/>
</dbReference>
<dbReference type="Gene3D" id="2.40.30.170">
    <property type="match status" value="1"/>
</dbReference>
<keyword evidence="5" id="KW-1133">Transmembrane helix</keyword>
<evidence type="ECO:0000256" key="5">
    <source>
        <dbReference type="SAM" id="Phobius"/>
    </source>
</evidence>
<comment type="subcellular location">
    <subcellularLocation>
        <location evidence="1">Cell envelope</location>
    </subcellularLocation>
</comment>
<dbReference type="RefSeq" id="WP_074651790.1">
    <property type="nucleotide sequence ID" value="NZ_FNSD01000001.1"/>
</dbReference>
<dbReference type="AlphaFoldDB" id="A0A1H4ISF9"/>